<dbReference type="Proteomes" id="UP000002068">
    <property type="component" value="Chromosome"/>
</dbReference>
<reference evidence="2 3" key="1">
    <citation type="journal article" date="2009" name="Genome Biol.">
        <title>Comparative genome and phenotypic analysis of Clostridium difficile 027 strains provides insight into the evolution of a hypervirulent bacterium.</title>
        <authorList>
            <person name="Stabler R.A."/>
            <person name="He M."/>
            <person name="Dawson L."/>
            <person name="Martin M."/>
            <person name="Valiente E."/>
            <person name="Corton C."/>
            <person name="Lawley T.D."/>
            <person name="Sebaihia M."/>
            <person name="Quail M.A."/>
            <person name="Rose G."/>
            <person name="Gerding D.N."/>
            <person name="Gibert M."/>
            <person name="Popoff M.R."/>
            <person name="Parkhill J."/>
            <person name="Dougan G."/>
            <person name="Wren B.W."/>
        </authorList>
    </citation>
    <scope>NUCLEOTIDE SEQUENCE [LARGE SCALE GENOMIC DNA]</scope>
    <source>
        <strain evidence="2 3">CD196</strain>
    </source>
</reference>
<evidence type="ECO:0000313" key="3">
    <source>
        <dbReference type="Proteomes" id="UP000002068"/>
    </source>
</evidence>
<accession>A0A0H3NGQ9</accession>
<name>A0A0H3NGQ9_CLODC</name>
<dbReference type="SUPFAM" id="SSF54593">
    <property type="entry name" value="Glyoxalase/Bleomycin resistance protein/Dihydroxybiphenyl dioxygenase"/>
    <property type="match status" value="1"/>
</dbReference>
<dbReference type="InterPro" id="IPR029068">
    <property type="entry name" value="Glyas_Bleomycin-R_OHBP_Dase"/>
</dbReference>
<evidence type="ECO:0000313" key="2">
    <source>
        <dbReference type="EMBL" id="CBA66928.1"/>
    </source>
</evidence>
<feature type="domain" description="PhnB-like" evidence="1">
    <location>
        <begin position="4"/>
        <end position="124"/>
    </location>
</feature>
<dbReference type="Pfam" id="PF06983">
    <property type="entry name" value="3-dmu-9_3-mt"/>
    <property type="match status" value="1"/>
</dbReference>
<sequence>MVMLTPYLIFNGTCEKAFNFYAEAFGGGKTIFARLDSNPNNPIMHASVTFTKYEGCIMGADTDKPVVISGMAICVVLPSREAIEEISVKLAEGGTLVQEFLPHPPPHQNDGAAEVLDRYGYTWYLST</sequence>
<proteinExistence type="predicted"/>
<dbReference type="PANTHER" id="PTHR33990:SF1">
    <property type="entry name" value="PROTEIN YJDN"/>
    <property type="match status" value="1"/>
</dbReference>
<dbReference type="PANTHER" id="PTHR33990">
    <property type="entry name" value="PROTEIN YJDN-RELATED"/>
    <property type="match status" value="1"/>
</dbReference>
<evidence type="ECO:0000259" key="1">
    <source>
        <dbReference type="Pfam" id="PF06983"/>
    </source>
</evidence>
<dbReference type="AlphaFoldDB" id="A0A0H3NGQ9"/>
<dbReference type="KEGG" id="cdc:CD196_3434"/>
<protein>
    <recommendedName>
        <fullName evidence="1">PhnB-like domain-containing protein</fullName>
    </recommendedName>
</protein>
<dbReference type="HOGENOM" id="CLU_046006_17_1_9"/>
<dbReference type="Gene3D" id="3.10.180.10">
    <property type="entry name" value="2,3-Dihydroxybiphenyl 1,2-Dioxygenase, domain 1"/>
    <property type="match status" value="1"/>
</dbReference>
<dbReference type="EMBL" id="FN538970">
    <property type="protein sequence ID" value="CBA66928.1"/>
    <property type="molecule type" value="Genomic_DNA"/>
</dbReference>
<gene>
    <name evidence="2" type="ordered locus">CD196_3434</name>
</gene>
<organism evidence="2 3">
    <name type="scientific">Clostridioides difficile (strain CD196)</name>
    <name type="common">Peptoclostridium difficile</name>
    <dbReference type="NCBI Taxonomy" id="645462"/>
    <lineage>
        <taxon>Bacteria</taxon>
        <taxon>Bacillati</taxon>
        <taxon>Bacillota</taxon>
        <taxon>Clostridia</taxon>
        <taxon>Peptostreptococcales</taxon>
        <taxon>Peptostreptococcaceae</taxon>
        <taxon>Clostridioides</taxon>
    </lineage>
</organism>
<dbReference type="InterPro" id="IPR028973">
    <property type="entry name" value="PhnB-like"/>
</dbReference>